<dbReference type="AlphaFoldDB" id="A0A8H9K5G2"/>
<evidence type="ECO:0000313" key="1">
    <source>
        <dbReference type="EMBL" id="HAS8538236.1"/>
    </source>
</evidence>
<reference evidence="1" key="1">
    <citation type="journal article" date="2018" name="Genome Biol.">
        <title>SKESA: strategic k-mer extension for scrupulous assemblies.</title>
        <authorList>
            <person name="Souvorov A."/>
            <person name="Agarwala R."/>
            <person name="Lipman D.J."/>
        </authorList>
    </citation>
    <scope>NUCLEOTIDE SEQUENCE</scope>
    <source>
        <strain evidence="1">BCW_3452</strain>
    </source>
</reference>
<dbReference type="Proteomes" id="UP000863257">
    <property type="component" value="Unassembled WGS sequence"/>
</dbReference>
<gene>
    <name evidence="1" type="ORF">I7730_00285</name>
</gene>
<name>A0A8H9K5G2_VIBVL</name>
<accession>A0A8H9K5G2</accession>
<organism evidence="1">
    <name type="scientific">Vibrio vulnificus</name>
    <dbReference type="NCBI Taxonomy" id="672"/>
    <lineage>
        <taxon>Bacteria</taxon>
        <taxon>Pseudomonadati</taxon>
        <taxon>Pseudomonadota</taxon>
        <taxon>Gammaproteobacteria</taxon>
        <taxon>Vibrionales</taxon>
        <taxon>Vibrionaceae</taxon>
        <taxon>Vibrio</taxon>
    </lineage>
</organism>
<comment type="caution">
    <text evidence="1">The sequence shown here is derived from an EMBL/GenBank/DDBJ whole genome shotgun (WGS) entry which is preliminary data.</text>
</comment>
<proteinExistence type="predicted"/>
<protein>
    <submittedName>
        <fullName evidence="1">Uncharacterized protein</fullName>
    </submittedName>
</protein>
<sequence length="59" mass="6650">MLWVKLFSCLPQQDDAILPRLILNGNGIFKINLKNHASGISLAPRKRGLFIENNNVAIY</sequence>
<reference evidence="1" key="2">
    <citation type="submission" date="2019-01" db="EMBL/GenBank/DDBJ databases">
        <authorList>
            <consortium name="NCBI Pathogen Detection Project"/>
        </authorList>
    </citation>
    <scope>NUCLEOTIDE SEQUENCE</scope>
    <source>
        <strain evidence="1">BCW_3452</strain>
    </source>
</reference>
<dbReference type="EMBL" id="DACRBY010000001">
    <property type="protein sequence ID" value="HAS8538236.1"/>
    <property type="molecule type" value="Genomic_DNA"/>
</dbReference>